<dbReference type="Pfam" id="PF17921">
    <property type="entry name" value="Integrase_H2C2"/>
    <property type="match status" value="1"/>
</dbReference>
<evidence type="ECO:0000313" key="3">
    <source>
        <dbReference type="Proteomes" id="UP000036403"/>
    </source>
</evidence>
<evidence type="ECO:0000313" key="2">
    <source>
        <dbReference type="EMBL" id="KMQ83983.1"/>
    </source>
</evidence>
<comment type="caution">
    <text evidence="2">The sequence shown here is derived from an EMBL/GenBank/DDBJ whole genome shotgun (WGS) entry which is preliminary data.</text>
</comment>
<dbReference type="InterPro" id="IPR001584">
    <property type="entry name" value="Integrase_cat-core"/>
</dbReference>
<feature type="domain" description="Integrase catalytic" evidence="1">
    <location>
        <begin position="302"/>
        <end position="494"/>
    </location>
</feature>
<dbReference type="PaxDb" id="67767-A0A0J7K0M3"/>
<dbReference type="GO" id="GO:0003676">
    <property type="term" value="F:nucleic acid binding"/>
    <property type="evidence" value="ECO:0007669"/>
    <property type="project" value="InterPro"/>
</dbReference>
<reference evidence="2 3" key="1">
    <citation type="submission" date="2015-04" db="EMBL/GenBank/DDBJ databases">
        <title>Lasius niger genome sequencing.</title>
        <authorList>
            <person name="Konorov E.A."/>
            <person name="Nikitin M.A."/>
            <person name="Kirill M.V."/>
            <person name="Chang P."/>
        </authorList>
    </citation>
    <scope>NUCLEOTIDE SEQUENCE [LARGE SCALE GENOMIC DNA]</scope>
    <source>
        <tissue evidence="2">Whole</tissue>
    </source>
</reference>
<gene>
    <name evidence="2" type="ORF">RF55_18660</name>
</gene>
<dbReference type="AlphaFoldDB" id="A0A0J7K0M3"/>
<dbReference type="InterPro" id="IPR012337">
    <property type="entry name" value="RNaseH-like_sf"/>
</dbReference>
<dbReference type="OrthoDB" id="6615390at2759"/>
<evidence type="ECO:0000259" key="1">
    <source>
        <dbReference type="PROSITE" id="PS50994"/>
    </source>
</evidence>
<dbReference type="InterPro" id="IPR040676">
    <property type="entry name" value="DUF5641"/>
</dbReference>
<keyword evidence="3" id="KW-1185">Reference proteome</keyword>
<accession>A0A0J7K0M3</accession>
<dbReference type="GO" id="GO:0015074">
    <property type="term" value="P:DNA integration"/>
    <property type="evidence" value="ECO:0007669"/>
    <property type="project" value="InterPro"/>
</dbReference>
<dbReference type="STRING" id="67767.A0A0J7K0M3"/>
<name>A0A0J7K0M3_LASNI</name>
<proteinExistence type="predicted"/>
<dbReference type="Gene3D" id="3.30.420.10">
    <property type="entry name" value="Ribonuclease H-like superfamily/Ribonuclease H"/>
    <property type="match status" value="1"/>
</dbReference>
<dbReference type="PROSITE" id="PS50994">
    <property type="entry name" value="INTEGRASE"/>
    <property type="match status" value="1"/>
</dbReference>
<dbReference type="PANTHER" id="PTHR47331">
    <property type="entry name" value="PHD-TYPE DOMAIN-CONTAINING PROTEIN"/>
    <property type="match status" value="1"/>
</dbReference>
<protein>
    <recommendedName>
        <fullName evidence="1">Integrase catalytic domain-containing protein</fullName>
    </recommendedName>
</protein>
<dbReference type="InterPro" id="IPR036397">
    <property type="entry name" value="RNaseH_sf"/>
</dbReference>
<dbReference type="Gene3D" id="1.10.340.70">
    <property type="match status" value="1"/>
</dbReference>
<dbReference type="InterPro" id="IPR041588">
    <property type="entry name" value="Integrase_H2C2"/>
</dbReference>
<organism evidence="2 3">
    <name type="scientific">Lasius niger</name>
    <name type="common">Black garden ant</name>
    <dbReference type="NCBI Taxonomy" id="67767"/>
    <lineage>
        <taxon>Eukaryota</taxon>
        <taxon>Metazoa</taxon>
        <taxon>Ecdysozoa</taxon>
        <taxon>Arthropoda</taxon>
        <taxon>Hexapoda</taxon>
        <taxon>Insecta</taxon>
        <taxon>Pterygota</taxon>
        <taxon>Neoptera</taxon>
        <taxon>Endopterygota</taxon>
        <taxon>Hymenoptera</taxon>
        <taxon>Apocrita</taxon>
        <taxon>Aculeata</taxon>
        <taxon>Formicoidea</taxon>
        <taxon>Formicidae</taxon>
        <taxon>Formicinae</taxon>
        <taxon>Lasius</taxon>
        <taxon>Lasius</taxon>
    </lineage>
</organism>
<dbReference type="PANTHER" id="PTHR47331:SF1">
    <property type="entry name" value="GAG-LIKE PROTEIN"/>
    <property type="match status" value="1"/>
</dbReference>
<dbReference type="Proteomes" id="UP000036403">
    <property type="component" value="Unassembled WGS sequence"/>
</dbReference>
<dbReference type="SUPFAM" id="SSF53098">
    <property type="entry name" value="Ribonuclease H-like"/>
    <property type="match status" value="1"/>
</dbReference>
<dbReference type="Pfam" id="PF18701">
    <property type="entry name" value="DUF5641"/>
    <property type="match status" value="1"/>
</dbReference>
<sequence length="616" mass="69390">MAPCKIVTLGWIQGHPSKWKTYVANRVAEIQRLIPEAHWGHLPGRSNPADCASRGLLPGEMVDHQLWWSGPPFLRNVTPERPISPPAECLAEQRVLASTTMTTTAIEEHSLLKRYSTLHKLLRVTAWCLRWMPRIRHKRPTSVTDPTRRDCPFLSAFEMDEAEKVWIRWVQAAHYKREIKLISSNSTIPKNSILISLHPFIDEEGILRVGGRIRHSPLSLDRKHPIILPAKSEFSRLLVESHHRASLHGGTQLTLGMVRQRFWIPHGRSLVKQCIHRCVTCVRWRAASSDQLMADLPRSRVNPARPFQIAGVDYAGPIYVRTSPGRGHKTAKAFLAIFVCLVIKAVHLDVASSYSAEAFIATFRRFVSRRGVCSELYSDCGTNFVGADAELRRLFAASSKEGRSIAEEMANNRVMWRFNPPAAPHFGGLWKAAVKSTKHHLRRVIGDHMLTYEEMVTLLSQIEACLNSRPLSALTDDPEDLSALTPGHLLIGAPLTALPEPSLGEVPAARLSRWELIQQMRDHFWARWSQEYLQGLIIRPKWRKATTQYSPGQLCLLTHENTPPSRWPLARITKVHPGDDGLVRVVTVRTATSELKRPIAKLVLLPIGSGNAHDTS</sequence>
<dbReference type="EMBL" id="LBMM01017739">
    <property type="protein sequence ID" value="KMQ83983.1"/>
    <property type="molecule type" value="Genomic_DNA"/>
</dbReference>